<sequence length="103" mass="10885">MPEVMATAGLTHGGFYRHFESKDALVAQACAAAFTQRLADMDDALEVTDDTEAARRAWLEQYLSPAHRDIPANGRATAALAADVARTPDVPRSATPTSTGPGT</sequence>
<dbReference type="Gene3D" id="1.10.10.60">
    <property type="entry name" value="Homeodomain-like"/>
    <property type="match status" value="1"/>
</dbReference>
<comment type="caution">
    <text evidence="7">The sequence shown here is derived from an EMBL/GenBank/DDBJ whole genome shotgun (WGS) entry which is preliminary data.</text>
</comment>
<evidence type="ECO:0000313" key="7">
    <source>
        <dbReference type="EMBL" id="GAA5140361.1"/>
    </source>
</evidence>
<feature type="domain" description="HTH tetR-type" evidence="6">
    <location>
        <begin position="1"/>
        <end position="37"/>
    </location>
</feature>
<feature type="compositionally biased region" description="Polar residues" evidence="5">
    <location>
        <begin position="94"/>
        <end position="103"/>
    </location>
</feature>
<evidence type="ECO:0000256" key="4">
    <source>
        <dbReference type="PROSITE-ProRule" id="PRU00335"/>
    </source>
</evidence>
<dbReference type="EMBL" id="BAABJO010000047">
    <property type="protein sequence ID" value="GAA5140361.1"/>
    <property type="molecule type" value="Genomic_DNA"/>
</dbReference>
<proteinExistence type="predicted"/>
<protein>
    <recommendedName>
        <fullName evidence="6">HTH tetR-type domain-containing protein</fullName>
    </recommendedName>
</protein>
<gene>
    <name evidence="7" type="ORF">GCM10023320_77940</name>
</gene>
<keyword evidence="8" id="KW-1185">Reference proteome</keyword>
<evidence type="ECO:0000256" key="3">
    <source>
        <dbReference type="ARBA" id="ARBA00023163"/>
    </source>
</evidence>
<dbReference type="Pfam" id="PF00440">
    <property type="entry name" value="TetR_N"/>
    <property type="match status" value="1"/>
</dbReference>
<keyword evidence="2 4" id="KW-0238">DNA-binding</keyword>
<keyword evidence="3" id="KW-0804">Transcription</keyword>
<evidence type="ECO:0000256" key="5">
    <source>
        <dbReference type="SAM" id="MobiDB-lite"/>
    </source>
</evidence>
<feature type="region of interest" description="Disordered" evidence="5">
    <location>
        <begin position="82"/>
        <end position="103"/>
    </location>
</feature>
<dbReference type="InterPro" id="IPR001647">
    <property type="entry name" value="HTH_TetR"/>
</dbReference>
<keyword evidence="1" id="KW-0805">Transcription regulation</keyword>
<dbReference type="InterPro" id="IPR009057">
    <property type="entry name" value="Homeodomain-like_sf"/>
</dbReference>
<name>A0ABP9P743_9PSEU</name>
<evidence type="ECO:0000259" key="6">
    <source>
        <dbReference type="PROSITE" id="PS50977"/>
    </source>
</evidence>
<dbReference type="PANTHER" id="PTHR47506:SF7">
    <property type="entry name" value="TRANSCRIPTIONAL REGULATORY PROTEIN"/>
    <property type="match status" value="1"/>
</dbReference>
<comment type="caution">
    <text evidence="4">Lacks conserved residue(s) required for the propagation of feature annotation.</text>
</comment>
<dbReference type="RefSeq" id="WP_345612536.1">
    <property type="nucleotide sequence ID" value="NZ_BAABJO010000047.1"/>
</dbReference>
<evidence type="ECO:0000256" key="2">
    <source>
        <dbReference type="ARBA" id="ARBA00023125"/>
    </source>
</evidence>
<evidence type="ECO:0000256" key="1">
    <source>
        <dbReference type="ARBA" id="ARBA00023015"/>
    </source>
</evidence>
<dbReference type="SUPFAM" id="SSF46689">
    <property type="entry name" value="Homeodomain-like"/>
    <property type="match status" value="1"/>
</dbReference>
<dbReference type="Gene3D" id="1.10.357.10">
    <property type="entry name" value="Tetracycline Repressor, domain 2"/>
    <property type="match status" value="1"/>
</dbReference>
<evidence type="ECO:0000313" key="8">
    <source>
        <dbReference type="Proteomes" id="UP001500804"/>
    </source>
</evidence>
<organism evidence="7 8">
    <name type="scientific">Pseudonocardia adelaidensis</name>
    <dbReference type="NCBI Taxonomy" id="648754"/>
    <lineage>
        <taxon>Bacteria</taxon>
        <taxon>Bacillati</taxon>
        <taxon>Actinomycetota</taxon>
        <taxon>Actinomycetes</taxon>
        <taxon>Pseudonocardiales</taxon>
        <taxon>Pseudonocardiaceae</taxon>
        <taxon>Pseudonocardia</taxon>
    </lineage>
</organism>
<accession>A0ABP9P743</accession>
<dbReference type="PANTHER" id="PTHR47506">
    <property type="entry name" value="TRANSCRIPTIONAL REGULATORY PROTEIN"/>
    <property type="match status" value="1"/>
</dbReference>
<dbReference type="Proteomes" id="UP001500804">
    <property type="component" value="Unassembled WGS sequence"/>
</dbReference>
<reference evidence="8" key="1">
    <citation type="journal article" date="2019" name="Int. J. Syst. Evol. Microbiol.">
        <title>The Global Catalogue of Microorganisms (GCM) 10K type strain sequencing project: providing services to taxonomists for standard genome sequencing and annotation.</title>
        <authorList>
            <consortium name="The Broad Institute Genomics Platform"/>
            <consortium name="The Broad Institute Genome Sequencing Center for Infectious Disease"/>
            <person name="Wu L."/>
            <person name="Ma J."/>
        </authorList>
    </citation>
    <scope>NUCLEOTIDE SEQUENCE [LARGE SCALE GENOMIC DNA]</scope>
    <source>
        <strain evidence="8">JCM 18302</strain>
    </source>
</reference>
<dbReference type="PROSITE" id="PS50977">
    <property type="entry name" value="HTH_TETR_2"/>
    <property type="match status" value="1"/>
</dbReference>